<dbReference type="PANTHER" id="PTHR34596">
    <property type="entry name" value="CHITOPORIN"/>
    <property type="match status" value="1"/>
</dbReference>
<organism evidence="5 6">
    <name type="scientific">Pseudomonas mandelii PD30</name>
    <dbReference type="NCBI Taxonomy" id="1419583"/>
    <lineage>
        <taxon>Bacteria</taxon>
        <taxon>Pseudomonadati</taxon>
        <taxon>Pseudomonadota</taxon>
        <taxon>Gammaproteobacteria</taxon>
        <taxon>Pseudomonadales</taxon>
        <taxon>Pseudomonadaceae</taxon>
        <taxon>Pseudomonas</taxon>
    </lineage>
</organism>
<dbReference type="Gene3D" id="2.40.160.10">
    <property type="entry name" value="Porin"/>
    <property type="match status" value="1"/>
</dbReference>
<dbReference type="InterPro" id="IPR023614">
    <property type="entry name" value="Porin_dom_sf"/>
</dbReference>
<name>A0A059KVR2_9PSED</name>
<dbReference type="Pfam" id="PF03573">
    <property type="entry name" value="OprD"/>
    <property type="match status" value="1"/>
</dbReference>
<feature type="signal peptide" evidence="4">
    <location>
        <begin position="1"/>
        <end position="24"/>
    </location>
</feature>
<proteinExistence type="inferred from homology"/>
<protein>
    <submittedName>
        <fullName evidence="5">Porin</fullName>
    </submittedName>
</protein>
<evidence type="ECO:0000256" key="4">
    <source>
        <dbReference type="SAM" id="SignalP"/>
    </source>
</evidence>
<accession>A0A059KVR2</accession>
<evidence type="ECO:0000256" key="2">
    <source>
        <dbReference type="ARBA" id="ARBA00022448"/>
    </source>
</evidence>
<feature type="chain" id="PRO_5001580180" evidence="4">
    <location>
        <begin position="25"/>
        <end position="439"/>
    </location>
</feature>
<keyword evidence="3 4" id="KW-0732">Signal</keyword>
<dbReference type="EMBL" id="AZQQ01000103">
    <property type="protein sequence ID" value="KDD65955.1"/>
    <property type="molecule type" value="Genomic_DNA"/>
</dbReference>
<evidence type="ECO:0000256" key="1">
    <source>
        <dbReference type="ARBA" id="ARBA00009075"/>
    </source>
</evidence>
<comment type="similarity">
    <text evidence="1">Belongs to the outer membrane porin (Opr) (TC 1.B.25) family.</text>
</comment>
<dbReference type="InterPro" id="IPR005318">
    <property type="entry name" value="OM_porin_bac"/>
</dbReference>
<dbReference type="PANTHER" id="PTHR34596:SF2">
    <property type="entry name" value="CHITOPORIN"/>
    <property type="match status" value="1"/>
</dbReference>
<dbReference type="Proteomes" id="UP000026739">
    <property type="component" value="Unassembled WGS sequence"/>
</dbReference>
<comment type="caution">
    <text evidence="5">The sequence shown here is derived from an EMBL/GenBank/DDBJ whole genome shotgun (WGS) entry which is preliminary data.</text>
</comment>
<gene>
    <name evidence="5" type="ORF">V466_27185</name>
</gene>
<dbReference type="AlphaFoldDB" id="A0A059KVR2"/>
<evidence type="ECO:0000313" key="6">
    <source>
        <dbReference type="Proteomes" id="UP000026739"/>
    </source>
</evidence>
<evidence type="ECO:0000313" key="5">
    <source>
        <dbReference type="EMBL" id="KDD65955.1"/>
    </source>
</evidence>
<sequence length="439" mass="47844">MRFPIRFSPLFIAIAATVAPAAHAADASNAEGFVEGSSLNFNARNYYMNRNRLQQTDDNIEWGQGFLGLFESGYTQGTVGFGVDAHAMLGLKLDGGGGTDGSSILPISDGNGKAPGSFSTAGGTLKMRAFDTELKAGDLFLANPVIAGGETRMLPQTFRGVSLTNHSFDGWMIEGGQASFTKPYNQSGHTRIGTSYGSLADGDESRHLNWAGVAWSGLPGLTSSLYASELKDIWNQYYYDLDYTYALNDLVSFNPGLHFYHTQDTGNALLGNIDNNTYSLHFTVGVGNHSVTAAYQRVNGNTPFDYISQGDSVYLDNSQQYSDFNGPNERSWKLKYAYDFVGLGLPGLTSAVSYSRGELDLTKVDPDSPGYASWFSADGKNAKHWERDIDLKYVVQGGKAKNLALRLQWATNRGGNGYGVLDQDTDEYRVIVDYPLNVF</sequence>
<dbReference type="GO" id="GO:0016020">
    <property type="term" value="C:membrane"/>
    <property type="evidence" value="ECO:0007669"/>
    <property type="project" value="InterPro"/>
</dbReference>
<dbReference type="GO" id="GO:0015288">
    <property type="term" value="F:porin activity"/>
    <property type="evidence" value="ECO:0007669"/>
    <property type="project" value="TreeGrafter"/>
</dbReference>
<evidence type="ECO:0000256" key="3">
    <source>
        <dbReference type="ARBA" id="ARBA00022729"/>
    </source>
</evidence>
<dbReference type="eggNOG" id="COG3203">
    <property type="taxonomic scope" value="Bacteria"/>
</dbReference>
<dbReference type="RefSeq" id="WP_033061345.1">
    <property type="nucleotide sequence ID" value="NZ_AZQQ01000103.1"/>
</dbReference>
<keyword evidence="2" id="KW-0813">Transport</keyword>
<reference evidence="5 6" key="1">
    <citation type="submission" date="2013-12" db="EMBL/GenBank/DDBJ databases">
        <authorList>
            <person name="Formusa P.A."/>
            <person name="Habash M."/>
            <person name="Lee H."/>
            <person name="Trevors J.T."/>
        </authorList>
    </citation>
    <scope>NUCLEOTIDE SEQUENCE [LARGE SCALE GENOMIC DNA]</scope>
    <source>
        <strain evidence="5 6">PD30</strain>
    </source>
</reference>